<gene>
    <name evidence="2" type="ORF">HMPREF3185_01216</name>
</gene>
<dbReference type="Pfam" id="PF13181">
    <property type="entry name" value="TPR_8"/>
    <property type="match status" value="1"/>
</dbReference>
<dbReference type="EMBL" id="LSDK01000080">
    <property type="protein sequence ID" value="KXB76051.1"/>
    <property type="molecule type" value="Genomic_DNA"/>
</dbReference>
<keyword evidence="1" id="KW-1133">Transmembrane helix</keyword>
<dbReference type="RefSeq" id="WP_060935493.1">
    <property type="nucleotide sequence ID" value="NZ_KQ960446.1"/>
</dbReference>
<dbReference type="PATRIC" id="fig|322095.3.peg.1199"/>
<dbReference type="InterPro" id="IPR019734">
    <property type="entry name" value="TPR_rpt"/>
</dbReference>
<evidence type="ECO:0000313" key="3">
    <source>
        <dbReference type="Proteomes" id="UP000070224"/>
    </source>
</evidence>
<dbReference type="Gene3D" id="1.25.40.10">
    <property type="entry name" value="Tetratricopeptide repeat domain"/>
    <property type="match status" value="2"/>
</dbReference>
<evidence type="ECO:0000256" key="1">
    <source>
        <dbReference type="SAM" id="Phobius"/>
    </source>
</evidence>
<evidence type="ECO:0000313" key="2">
    <source>
        <dbReference type="EMBL" id="KXB76051.1"/>
    </source>
</evidence>
<dbReference type="Proteomes" id="UP000070224">
    <property type="component" value="Unassembled WGS sequence"/>
</dbReference>
<dbReference type="SMART" id="SM00028">
    <property type="entry name" value="TPR"/>
    <property type="match status" value="2"/>
</dbReference>
<protein>
    <submittedName>
        <fullName evidence="2">Tetratricopeptide repeat protein</fullName>
    </submittedName>
</protein>
<keyword evidence="1" id="KW-0812">Transmembrane</keyword>
<feature type="transmembrane region" description="Helical" evidence="1">
    <location>
        <begin position="33"/>
        <end position="51"/>
    </location>
</feature>
<reference evidence="3" key="1">
    <citation type="submission" date="2016-01" db="EMBL/GenBank/DDBJ databases">
        <authorList>
            <person name="Mitreva M."/>
            <person name="Pepin K.H."/>
            <person name="Mihindukulasuriya K.A."/>
            <person name="Fulton R."/>
            <person name="Fronick C."/>
            <person name="O'Laughlin M."/>
            <person name="Miner T."/>
            <person name="Herter B."/>
            <person name="Rosa B.A."/>
            <person name="Cordes M."/>
            <person name="Tomlinson C."/>
            <person name="Wollam A."/>
            <person name="Palsikar V.B."/>
            <person name="Mardis E.R."/>
            <person name="Wilson R.K."/>
        </authorList>
    </citation>
    <scope>NUCLEOTIDE SEQUENCE [LARGE SCALE GENOMIC DNA]</scope>
    <source>
        <strain evidence="3">KA00683</strain>
    </source>
</reference>
<name>A0A134B7Z2_9PORP</name>
<keyword evidence="1" id="KW-0472">Membrane</keyword>
<dbReference type="AlphaFoldDB" id="A0A134B7Z2"/>
<sequence>MSHHELPEHDALDTIDEKVLKGELFFERHGKKIIIAVAAVVIVALGIFAYHRFVQVPKAEKATAQMFVAEDSFIAGQDSLALKGQGAGAPGFEAIAKNFSGTDAANLAHAYSGICLYDQGKYQEALAELKKFSADETVVAPSVQRMIGDCLVQLGKLEEAVKSYEAAAKAASSEAISPSCLIKAGHVYEKLGKYDKAIALYNEVKTKYYTAPEAETVEADLLRAQAQGK</sequence>
<comment type="caution">
    <text evidence="2">The sequence shown here is derived from an EMBL/GenBank/DDBJ whole genome shotgun (WGS) entry which is preliminary data.</text>
</comment>
<dbReference type="InterPro" id="IPR011990">
    <property type="entry name" value="TPR-like_helical_dom_sf"/>
</dbReference>
<dbReference type="OrthoDB" id="9808622at2"/>
<keyword evidence="3" id="KW-1185">Reference proteome</keyword>
<dbReference type="Pfam" id="PF13432">
    <property type="entry name" value="TPR_16"/>
    <property type="match status" value="1"/>
</dbReference>
<dbReference type="STRING" id="322095.HMPREF3185_01216"/>
<dbReference type="SUPFAM" id="SSF48452">
    <property type="entry name" value="TPR-like"/>
    <property type="match status" value="1"/>
</dbReference>
<organism evidence="2 3">
    <name type="scientific">Porphyromonas somerae</name>
    <dbReference type="NCBI Taxonomy" id="322095"/>
    <lineage>
        <taxon>Bacteria</taxon>
        <taxon>Pseudomonadati</taxon>
        <taxon>Bacteroidota</taxon>
        <taxon>Bacteroidia</taxon>
        <taxon>Bacteroidales</taxon>
        <taxon>Porphyromonadaceae</taxon>
        <taxon>Porphyromonas</taxon>
    </lineage>
</organism>
<proteinExistence type="predicted"/>
<accession>A0A134B7Z2</accession>